<dbReference type="SUPFAM" id="SSF49417">
    <property type="entry name" value="p53-like transcription factors"/>
    <property type="match status" value="1"/>
</dbReference>
<dbReference type="Pfam" id="PF00870">
    <property type="entry name" value="P53"/>
    <property type="match status" value="1"/>
</dbReference>
<evidence type="ECO:0000256" key="10">
    <source>
        <dbReference type="ARBA" id="ARBA00023242"/>
    </source>
</evidence>
<dbReference type="GO" id="GO:0006915">
    <property type="term" value="P:apoptotic process"/>
    <property type="evidence" value="ECO:0007669"/>
    <property type="project" value="UniProtKB-KW"/>
</dbReference>
<feature type="binding site" evidence="11">
    <location>
        <position position="13"/>
    </location>
    <ligand>
        <name>Zn(2+)</name>
        <dbReference type="ChEBI" id="CHEBI:29105"/>
    </ligand>
</feature>
<feature type="region of interest" description="Disordered" evidence="12">
    <location>
        <begin position="610"/>
        <end position="630"/>
    </location>
</feature>
<keyword evidence="5 11" id="KW-0862">Zinc</keyword>
<feature type="compositionally biased region" description="Low complexity" evidence="12">
    <location>
        <begin position="426"/>
        <end position="444"/>
    </location>
</feature>
<evidence type="ECO:0000256" key="8">
    <source>
        <dbReference type="ARBA" id="ARBA00023159"/>
    </source>
</evidence>
<feature type="region of interest" description="Disordered" evidence="12">
    <location>
        <begin position="424"/>
        <end position="451"/>
    </location>
</feature>
<evidence type="ECO:0000256" key="1">
    <source>
        <dbReference type="ARBA" id="ARBA00004123"/>
    </source>
</evidence>
<feature type="binding site" evidence="11">
    <location>
        <position position="9"/>
    </location>
    <ligand>
        <name>Zn(2+)</name>
        <dbReference type="ChEBI" id="CHEBI:29105"/>
    </ligand>
</feature>
<name>A0A979FTY0_HYAAZ</name>
<dbReference type="InterPro" id="IPR002117">
    <property type="entry name" value="p53_tumour_suppressor"/>
</dbReference>
<sequence>MPLLLRFMCLCSCSGGINRRPLAIIFTLEKLTNNALELYGRQTVDVRVCACPVRDYRNEEGSVPRQDRRCGRKRGGRVSSSSLLQTAISGGSSSNPVRHDFPEDMGEEVYTLQVRGKKLYDFLQLLLDSLLKPTEYQQDDDQVKFEDEALQATRDIALVEERMEMTSSSRQQTQVLYNDGPSPRYLHHNHQGNSNQRIINGHARLGNIIIHSSNNGSPVARVASKSIINSNVETCGGRVLTYSNNRDMEVMESEYIINDSDSQNSNRNSGNMITSQNNSINCNNSSFSQQQQPNRQQQMPQQIQSVTMISQEQMRDVTSMSVGTGMQVATENINNSGASNMVTHHPILSSMKNVQRATLSGSIVQNAAGNQPVLLIYNPSGVDDQLVQTFNARKILYPKMEGQGNSQNYVKSTSNNLVNLTVHADGNNCNNNNSVDYGSNNSGSQEDNIDGTYNAGLEARQNSEGASTNVALAVLKRSHSSDTEDQNGGNNGRQFRHIPISAVAQTPVRDQRKNLCVAKKMPLLKPIAGKLVAQASHQPSGTINVTLPVTSQQQHPVGSMILATQSNGGNQLFLARGSSTHIILPVTSQPQGSVDVKAMSSVFPNMSVVKREPHDEERKRDDDTNISIRKSHSVSSPYSIACSGSHISDSGNVVYTMTGNGRLVTTNLSSGNHSNNNFDSSQSNKFSSNHNMINSDGHLSGMNGHPDSAEMLAAQVLASSMGSRQIAVSGASGCTLNRDCTSD</sequence>
<dbReference type="AlphaFoldDB" id="A0A979FTY0"/>
<dbReference type="InterPro" id="IPR012346">
    <property type="entry name" value="p53/RUNT-type_TF_DNA-bd_sf"/>
</dbReference>
<dbReference type="PRINTS" id="PR00386">
    <property type="entry name" value="P53SUPPRESSR"/>
</dbReference>
<dbReference type="InterPro" id="IPR008967">
    <property type="entry name" value="p53-like_TF_DNA-bd_sf"/>
</dbReference>
<organism evidence="14 15">
    <name type="scientific">Hyalella azteca</name>
    <name type="common">Amphipod</name>
    <dbReference type="NCBI Taxonomy" id="294128"/>
    <lineage>
        <taxon>Eukaryota</taxon>
        <taxon>Metazoa</taxon>
        <taxon>Ecdysozoa</taxon>
        <taxon>Arthropoda</taxon>
        <taxon>Crustacea</taxon>
        <taxon>Multicrustacea</taxon>
        <taxon>Malacostraca</taxon>
        <taxon>Eumalacostraca</taxon>
        <taxon>Peracarida</taxon>
        <taxon>Amphipoda</taxon>
        <taxon>Senticaudata</taxon>
        <taxon>Talitrida</taxon>
        <taxon>Talitroidea</taxon>
        <taxon>Hyalellidae</taxon>
        <taxon>Hyalella</taxon>
    </lineage>
</organism>
<dbReference type="GO" id="GO:0000978">
    <property type="term" value="F:RNA polymerase II cis-regulatory region sequence-specific DNA binding"/>
    <property type="evidence" value="ECO:0007669"/>
    <property type="project" value="TreeGrafter"/>
</dbReference>
<dbReference type="Gene3D" id="2.60.40.720">
    <property type="match status" value="1"/>
</dbReference>
<keyword evidence="4 11" id="KW-0479">Metal-binding</keyword>
<keyword evidence="8" id="KW-0010">Activator</keyword>
<evidence type="ECO:0000256" key="9">
    <source>
        <dbReference type="ARBA" id="ARBA00023163"/>
    </source>
</evidence>
<dbReference type="PANTHER" id="PTHR11447:SF16">
    <property type="entry name" value="P53 PROTEIN LONG FORM VARIANT 1"/>
    <property type="match status" value="1"/>
</dbReference>
<reference evidence="15" key="1">
    <citation type="submission" date="2025-08" db="UniProtKB">
        <authorList>
            <consortium name="RefSeq"/>
        </authorList>
    </citation>
    <scope>IDENTIFICATION</scope>
    <source>
        <tissue evidence="15">Whole organism</tissue>
    </source>
</reference>
<comment type="cofactor">
    <cofactor evidence="11">
        <name>Zn(2+)</name>
        <dbReference type="ChEBI" id="CHEBI:29105"/>
    </cofactor>
    <text evidence="11">Binds 1 zinc ion per subunit.</text>
</comment>
<accession>A0A979FTY0</accession>
<evidence type="ECO:0000256" key="7">
    <source>
        <dbReference type="ARBA" id="ARBA00023125"/>
    </source>
</evidence>
<dbReference type="GO" id="GO:0016301">
    <property type="term" value="F:kinase activity"/>
    <property type="evidence" value="ECO:0007669"/>
    <property type="project" value="UniProtKB-KW"/>
</dbReference>
<evidence type="ECO:0000256" key="6">
    <source>
        <dbReference type="ARBA" id="ARBA00023015"/>
    </source>
</evidence>
<dbReference type="GeneID" id="125179038"/>
<dbReference type="GO" id="GO:0000981">
    <property type="term" value="F:DNA-binding transcription factor activity, RNA polymerase II-specific"/>
    <property type="evidence" value="ECO:0007669"/>
    <property type="project" value="TreeGrafter"/>
</dbReference>
<feature type="region of interest" description="Disordered" evidence="12">
    <location>
        <begin position="258"/>
        <end position="300"/>
    </location>
</feature>
<dbReference type="PANTHER" id="PTHR11447">
    <property type="entry name" value="CELLULAR TUMOR ANTIGEN P53"/>
    <property type="match status" value="1"/>
</dbReference>
<dbReference type="GO" id="GO:0005634">
    <property type="term" value="C:nucleus"/>
    <property type="evidence" value="ECO:0007669"/>
    <property type="project" value="UniProtKB-SubCell"/>
</dbReference>
<evidence type="ECO:0000259" key="13">
    <source>
        <dbReference type="Pfam" id="PF00870"/>
    </source>
</evidence>
<dbReference type="RefSeq" id="XP_047740068.1">
    <property type="nucleotide sequence ID" value="XM_047884112.1"/>
</dbReference>
<keyword evidence="6" id="KW-0805">Transcription regulation</keyword>
<gene>
    <name evidence="15" type="primary">LOC125179038</name>
</gene>
<feature type="domain" description="p53 DNA-binding" evidence="13">
    <location>
        <begin position="3"/>
        <end position="61"/>
    </location>
</feature>
<evidence type="ECO:0000313" key="14">
    <source>
        <dbReference type="Proteomes" id="UP000694843"/>
    </source>
</evidence>
<proteinExistence type="inferred from homology"/>
<evidence type="ECO:0000256" key="11">
    <source>
        <dbReference type="PIRSR" id="PIRSR602117-1"/>
    </source>
</evidence>
<protein>
    <submittedName>
        <fullName evidence="15">Probable serine/threonine-protein kinase DDB_G0282963</fullName>
    </submittedName>
</protein>
<evidence type="ECO:0000256" key="2">
    <source>
        <dbReference type="ARBA" id="ARBA00006167"/>
    </source>
</evidence>
<evidence type="ECO:0000313" key="15">
    <source>
        <dbReference type="RefSeq" id="XP_047740068.1"/>
    </source>
</evidence>
<evidence type="ECO:0000256" key="12">
    <source>
        <dbReference type="SAM" id="MobiDB-lite"/>
    </source>
</evidence>
<keyword evidence="10" id="KW-0539">Nucleus</keyword>
<keyword evidence="15" id="KW-0418">Kinase</keyword>
<evidence type="ECO:0000256" key="4">
    <source>
        <dbReference type="ARBA" id="ARBA00022723"/>
    </source>
</evidence>
<keyword evidence="14" id="KW-1185">Reference proteome</keyword>
<dbReference type="InterPro" id="IPR011615">
    <property type="entry name" value="p53_DNA-bd"/>
</dbReference>
<comment type="subcellular location">
    <subcellularLocation>
        <location evidence="1">Nucleus</location>
    </subcellularLocation>
</comment>
<dbReference type="KEGG" id="hazt:125179038"/>
<keyword evidence="3" id="KW-0053">Apoptosis</keyword>
<keyword evidence="7" id="KW-0238">DNA-binding</keyword>
<evidence type="ECO:0000256" key="3">
    <source>
        <dbReference type="ARBA" id="ARBA00022703"/>
    </source>
</evidence>
<comment type="similarity">
    <text evidence="2">Belongs to the p53 family.</text>
</comment>
<keyword evidence="9" id="KW-0804">Transcription</keyword>
<evidence type="ECO:0000256" key="5">
    <source>
        <dbReference type="ARBA" id="ARBA00022833"/>
    </source>
</evidence>
<dbReference type="Proteomes" id="UP000694843">
    <property type="component" value="Unplaced"/>
</dbReference>
<keyword evidence="15" id="KW-0808">Transferase</keyword>
<feature type="compositionally biased region" description="Basic and acidic residues" evidence="12">
    <location>
        <begin position="610"/>
        <end position="623"/>
    </location>
</feature>
<dbReference type="OrthoDB" id="5915660at2759"/>
<dbReference type="GO" id="GO:0046872">
    <property type="term" value="F:metal ion binding"/>
    <property type="evidence" value="ECO:0007669"/>
    <property type="project" value="UniProtKB-KW"/>
</dbReference>